<dbReference type="RefSeq" id="WP_244429298.1">
    <property type="nucleotide sequence ID" value="NZ_FMAE01000002.1"/>
</dbReference>
<name>A0A1C3UV98_9BRAD</name>
<dbReference type="SUPFAM" id="SSF53474">
    <property type="entry name" value="alpha/beta-Hydrolases"/>
    <property type="match status" value="1"/>
</dbReference>
<dbReference type="Gene3D" id="3.40.50.1820">
    <property type="entry name" value="alpha/beta hydrolase"/>
    <property type="match status" value="1"/>
</dbReference>
<accession>A0A1C3UV98</accession>
<dbReference type="InterPro" id="IPR029058">
    <property type="entry name" value="AB_hydrolase_fold"/>
</dbReference>
<keyword evidence="1" id="KW-0378">Hydrolase</keyword>
<dbReference type="GO" id="GO:0016787">
    <property type="term" value="F:hydrolase activity"/>
    <property type="evidence" value="ECO:0007669"/>
    <property type="project" value="UniProtKB-KW"/>
</dbReference>
<evidence type="ECO:0000313" key="4">
    <source>
        <dbReference type="Proteomes" id="UP000183174"/>
    </source>
</evidence>
<feature type="domain" description="AB hydrolase-1" evidence="2">
    <location>
        <begin position="26"/>
        <end position="261"/>
    </location>
</feature>
<dbReference type="Proteomes" id="UP000183174">
    <property type="component" value="Unassembled WGS sequence"/>
</dbReference>
<proteinExistence type="predicted"/>
<dbReference type="AlphaFoldDB" id="A0A1C3UV98"/>
<dbReference type="PANTHER" id="PTHR43798:SF31">
    <property type="entry name" value="AB HYDROLASE SUPERFAMILY PROTEIN YCLE"/>
    <property type="match status" value="1"/>
</dbReference>
<dbReference type="GO" id="GO:0016020">
    <property type="term" value="C:membrane"/>
    <property type="evidence" value="ECO:0007669"/>
    <property type="project" value="TreeGrafter"/>
</dbReference>
<dbReference type="InterPro" id="IPR050266">
    <property type="entry name" value="AB_hydrolase_sf"/>
</dbReference>
<sequence length="293" mass="31495">MNTASTMLQDRHGPIDYGEEGTGPTIVFVPGSWATASTWRGVIEALGGRFRTVTTSLPGYGGTRDRRTAADTSIDRQAEIIEAVIRRAGGPVHLVGHSLGALACLDVALCGMLPLMSLTLIEPVAFGLLRRESQLALYEQFTAMRDAYFQAFENGEREAALRAIDYLGGEGSFDALPSRMRQYIVRTTATQVLDMRSTFDPPLSAFANILLPTRLICGERSPQALQRSAEILTRALANASLCTIAGATHFMPGTHAAEVAQRIGDHVSTTEALAWDSLSIASPFSSRSLGHAV</sequence>
<evidence type="ECO:0000256" key="1">
    <source>
        <dbReference type="ARBA" id="ARBA00022801"/>
    </source>
</evidence>
<evidence type="ECO:0000259" key="2">
    <source>
        <dbReference type="Pfam" id="PF12697"/>
    </source>
</evidence>
<dbReference type="EMBL" id="FMAE01000002">
    <property type="protein sequence ID" value="SCB19368.1"/>
    <property type="molecule type" value="Genomic_DNA"/>
</dbReference>
<dbReference type="Pfam" id="PF12697">
    <property type="entry name" value="Abhydrolase_6"/>
    <property type="match status" value="1"/>
</dbReference>
<reference evidence="3 4" key="1">
    <citation type="submission" date="2016-08" db="EMBL/GenBank/DDBJ databases">
        <authorList>
            <person name="Seilhamer J.J."/>
        </authorList>
    </citation>
    <scope>NUCLEOTIDE SEQUENCE [LARGE SCALE GENOMIC DNA]</scope>
    <source>
        <strain evidence="3 4">CCBAU 10071</strain>
    </source>
</reference>
<organism evidence="3 4">
    <name type="scientific">Bradyrhizobium yuanmingense</name>
    <dbReference type="NCBI Taxonomy" id="108015"/>
    <lineage>
        <taxon>Bacteria</taxon>
        <taxon>Pseudomonadati</taxon>
        <taxon>Pseudomonadota</taxon>
        <taxon>Alphaproteobacteria</taxon>
        <taxon>Hyphomicrobiales</taxon>
        <taxon>Nitrobacteraceae</taxon>
        <taxon>Bradyrhizobium</taxon>
    </lineage>
</organism>
<protein>
    <submittedName>
        <fullName evidence="3">Pimeloyl-ACP methyl ester carboxylesterase</fullName>
    </submittedName>
</protein>
<evidence type="ECO:0000313" key="3">
    <source>
        <dbReference type="EMBL" id="SCB19368.1"/>
    </source>
</evidence>
<dbReference type="InterPro" id="IPR000073">
    <property type="entry name" value="AB_hydrolase_1"/>
</dbReference>
<gene>
    <name evidence="3" type="ORF">GA0061099_1002737</name>
</gene>
<dbReference type="PANTHER" id="PTHR43798">
    <property type="entry name" value="MONOACYLGLYCEROL LIPASE"/>
    <property type="match status" value="1"/>
</dbReference>